<feature type="non-terminal residue" evidence="2">
    <location>
        <position position="1"/>
    </location>
</feature>
<dbReference type="AGR" id="FB:FBgn0262732"/>
<evidence type="ECO:0000313" key="3">
    <source>
        <dbReference type="FlyBase" id="FBgn0262732"/>
    </source>
</evidence>
<dbReference type="GO" id="GO:0045944">
    <property type="term" value="P:positive regulation of transcription by RNA polymerase II"/>
    <property type="evidence" value="ECO:0000314"/>
    <property type="project" value="FlyBase"/>
</dbReference>
<evidence type="ECO:0000313" key="2">
    <source>
        <dbReference type="EMBL" id="AAM49830.1"/>
    </source>
</evidence>
<name>Q8MT00_DROME</name>
<protein>
    <submittedName>
        <fullName evidence="2">GM01267p</fullName>
    </submittedName>
</protein>
<proteinExistence type="evidence at transcript level"/>
<dbReference type="GO" id="GO:0007417">
    <property type="term" value="P:central nervous system development"/>
    <property type="evidence" value="ECO:0000315"/>
    <property type="project" value="FlyBase"/>
</dbReference>
<dbReference type="GO" id="GO:0005737">
    <property type="term" value="C:cytoplasm"/>
    <property type="evidence" value="ECO:0000314"/>
    <property type="project" value="FlyBase"/>
</dbReference>
<dbReference type="GO" id="GO:0005634">
    <property type="term" value="C:nucleus"/>
    <property type="evidence" value="ECO:0000314"/>
    <property type="project" value="FlyBase"/>
</dbReference>
<organism evidence="2">
    <name type="scientific">Drosophila melanogaster</name>
    <name type="common">Fruit fly</name>
    <dbReference type="NCBI Taxonomy" id="7227"/>
    <lineage>
        <taxon>Eukaryota</taxon>
        <taxon>Metazoa</taxon>
        <taxon>Ecdysozoa</taxon>
        <taxon>Arthropoda</taxon>
        <taxon>Hexapoda</taxon>
        <taxon>Insecta</taxon>
        <taxon>Pterygota</taxon>
        <taxon>Neoptera</taxon>
        <taxon>Endopterygota</taxon>
        <taxon>Diptera</taxon>
        <taxon>Brachycera</taxon>
        <taxon>Muscomorpha</taxon>
        <taxon>Ephydroidea</taxon>
        <taxon>Drosophilidae</taxon>
        <taxon>Drosophila</taxon>
        <taxon>Sophophora</taxon>
    </lineage>
</organism>
<gene>
    <name evidence="3" type="primary">mbf1</name>
    <name evidence="3" type="ORF">CG4143</name>
</gene>
<dbReference type="AlphaFoldDB" id="Q8MT00"/>
<dbReference type="GO" id="GO:0007424">
    <property type="term" value="P:open tracheal system development"/>
    <property type="evidence" value="ECO:0000315"/>
    <property type="project" value="FlyBase"/>
</dbReference>
<dbReference type="GO" id="GO:0030674">
    <property type="term" value="F:protein-macromolecule adaptor activity"/>
    <property type="evidence" value="ECO:0000353"/>
    <property type="project" value="FlyBase"/>
</dbReference>
<sequence length="68" mass="8087">QWCSTHGHLRTQRPATEPSTHGFWRLEHCKRQTQIKHYREAGEPNQIGSYSSSCRRSKHRSIQNRRSN</sequence>
<reference evidence="2" key="1">
    <citation type="submission" date="2002-06" db="EMBL/GenBank/DDBJ databases">
        <authorList>
            <person name="Stapleton M."/>
            <person name="Brokstein P."/>
            <person name="Hong L."/>
            <person name="Agbayani A."/>
            <person name="Carlson J."/>
            <person name="Champe M."/>
            <person name="Chavez C."/>
            <person name="Dorsett V."/>
            <person name="Dresnek D."/>
            <person name="Farfan D."/>
            <person name="Frise E."/>
            <person name="George R."/>
            <person name="Gonzalez M."/>
            <person name="Guarin H."/>
            <person name="Kronmiller B."/>
            <person name="Li P."/>
            <person name="Liao G."/>
            <person name="Miranda A."/>
            <person name="Mungall C.J."/>
            <person name="Nunoo J."/>
            <person name="Pacleb J."/>
            <person name="Paragas V."/>
            <person name="Park S."/>
            <person name="Patel S."/>
            <person name="Phouanenavong S."/>
            <person name="Wan K."/>
            <person name="Yu C."/>
            <person name="Lewis S.E."/>
            <person name="Rubin G.M."/>
            <person name="Celniker S."/>
        </authorList>
    </citation>
    <scope>NUCLEOTIDE SEQUENCE</scope>
</reference>
<feature type="region of interest" description="Disordered" evidence="1">
    <location>
        <begin position="40"/>
        <end position="68"/>
    </location>
</feature>
<feature type="compositionally biased region" description="Basic residues" evidence="1">
    <location>
        <begin position="55"/>
        <end position="68"/>
    </location>
</feature>
<dbReference type="FlyBase" id="FBgn0262732">
    <property type="gene designation" value="mbf1"/>
</dbReference>
<evidence type="ECO:0000256" key="1">
    <source>
        <dbReference type="SAM" id="MobiDB-lite"/>
    </source>
</evidence>
<accession>Q8MT00</accession>
<dbReference type="OrthoDB" id="10253401at2759"/>
<dbReference type="GO" id="GO:0003713">
    <property type="term" value="F:transcription coactivator activity"/>
    <property type="evidence" value="ECO:0000314"/>
    <property type="project" value="FlyBase"/>
</dbReference>
<dbReference type="EMBL" id="AY118461">
    <property type="protein sequence ID" value="AAM49830.1"/>
    <property type="molecule type" value="mRNA"/>
</dbReference>